<dbReference type="Proteomes" id="UP000218238">
    <property type="component" value="Unassembled WGS sequence"/>
</dbReference>
<keyword evidence="4" id="KW-1185">Reference proteome</keyword>
<dbReference type="RefSeq" id="WP_095722840.1">
    <property type="nucleotide sequence ID" value="NZ_NTFS01000192.1"/>
</dbReference>
<dbReference type="GO" id="GO:0008745">
    <property type="term" value="F:N-acetylmuramoyl-L-alanine amidase activity"/>
    <property type="evidence" value="ECO:0007669"/>
    <property type="project" value="InterPro"/>
</dbReference>
<organism evidence="3 4">
    <name type="scientific">Brunnivagina elsteri CCALA 953</name>
    <dbReference type="NCBI Taxonomy" id="987040"/>
    <lineage>
        <taxon>Bacteria</taxon>
        <taxon>Bacillati</taxon>
        <taxon>Cyanobacteriota</taxon>
        <taxon>Cyanophyceae</taxon>
        <taxon>Nostocales</taxon>
        <taxon>Calotrichaceae</taxon>
        <taxon>Brunnivagina</taxon>
    </lineage>
</organism>
<dbReference type="SMART" id="SM00646">
    <property type="entry name" value="Ami_3"/>
    <property type="match status" value="1"/>
</dbReference>
<accession>A0A2A2TGV4</accession>
<evidence type="ECO:0000256" key="1">
    <source>
        <dbReference type="ARBA" id="ARBA00022801"/>
    </source>
</evidence>
<dbReference type="GO" id="GO:0009253">
    <property type="term" value="P:peptidoglycan catabolic process"/>
    <property type="evidence" value="ECO:0007669"/>
    <property type="project" value="InterPro"/>
</dbReference>
<evidence type="ECO:0000259" key="2">
    <source>
        <dbReference type="SMART" id="SM00646"/>
    </source>
</evidence>
<dbReference type="Pfam" id="PF01520">
    <property type="entry name" value="Amidase_3"/>
    <property type="match status" value="1"/>
</dbReference>
<dbReference type="OrthoDB" id="9763643at2"/>
<dbReference type="SUPFAM" id="SSF53187">
    <property type="entry name" value="Zn-dependent exopeptidases"/>
    <property type="match status" value="1"/>
</dbReference>
<evidence type="ECO:0000313" key="3">
    <source>
        <dbReference type="EMBL" id="PAX52858.1"/>
    </source>
</evidence>
<feature type="domain" description="MurNAc-LAA" evidence="2">
    <location>
        <begin position="65"/>
        <end position="168"/>
    </location>
</feature>
<dbReference type="InterPro" id="IPR002508">
    <property type="entry name" value="MurNAc-LAA_cat"/>
</dbReference>
<sequence>MTLYAIDLGHGCDYDGGAIAIKKEEDFINSVGLLLIKRLMQLGHEVIACRPSKASSLNNSLQQRCDRANNAKADIFVSLHANCFNTKAYGTEVFAMSPRGEKIARDICREISLLGFFNRGVKSGSHLYVVKNTNMVAVLVEMCFIDSARDVALFDAKYMADAICLGLTGRLPVDEKVF</sequence>
<dbReference type="GO" id="GO:0030288">
    <property type="term" value="C:outer membrane-bounded periplasmic space"/>
    <property type="evidence" value="ECO:0007669"/>
    <property type="project" value="TreeGrafter"/>
</dbReference>
<proteinExistence type="predicted"/>
<dbReference type="Gene3D" id="3.40.630.40">
    <property type="entry name" value="Zn-dependent exopeptidases"/>
    <property type="match status" value="1"/>
</dbReference>
<protein>
    <submittedName>
        <fullName evidence="3">N-acetylmuramoyl-L-alanine amidase</fullName>
    </submittedName>
</protein>
<reference evidence="3 4" key="1">
    <citation type="submission" date="2017-08" db="EMBL/GenBank/DDBJ databases">
        <title>Draft genome sequence of filamentous cyanobacterium Calothrix elsteri CCALA 953.</title>
        <authorList>
            <person name="Gagunashvili A.N."/>
            <person name="Elster J."/>
            <person name="Andresson O.S."/>
        </authorList>
    </citation>
    <scope>NUCLEOTIDE SEQUENCE [LARGE SCALE GENOMIC DNA]</scope>
    <source>
        <strain evidence="3 4">CCALA 953</strain>
    </source>
</reference>
<dbReference type="PANTHER" id="PTHR30404">
    <property type="entry name" value="N-ACETYLMURAMOYL-L-ALANINE AMIDASE"/>
    <property type="match status" value="1"/>
</dbReference>
<dbReference type="PANTHER" id="PTHR30404:SF0">
    <property type="entry name" value="N-ACETYLMURAMOYL-L-ALANINE AMIDASE AMIC"/>
    <property type="match status" value="1"/>
</dbReference>
<keyword evidence="1" id="KW-0378">Hydrolase</keyword>
<dbReference type="InterPro" id="IPR050695">
    <property type="entry name" value="N-acetylmuramoyl_amidase_3"/>
</dbReference>
<gene>
    <name evidence="3" type="ORF">CK510_17015</name>
</gene>
<dbReference type="EMBL" id="NTFS01000192">
    <property type="protein sequence ID" value="PAX52858.1"/>
    <property type="molecule type" value="Genomic_DNA"/>
</dbReference>
<comment type="caution">
    <text evidence="3">The sequence shown here is derived from an EMBL/GenBank/DDBJ whole genome shotgun (WGS) entry which is preliminary data.</text>
</comment>
<dbReference type="CDD" id="cd02696">
    <property type="entry name" value="MurNAc-LAA"/>
    <property type="match status" value="1"/>
</dbReference>
<dbReference type="AlphaFoldDB" id="A0A2A2TGV4"/>
<evidence type="ECO:0000313" key="4">
    <source>
        <dbReference type="Proteomes" id="UP000218238"/>
    </source>
</evidence>
<name>A0A2A2TGV4_9CYAN</name>